<dbReference type="InterPro" id="IPR002182">
    <property type="entry name" value="NB-ARC"/>
</dbReference>
<dbReference type="Gene3D" id="3.40.50.300">
    <property type="entry name" value="P-loop containing nucleotide triphosphate hydrolases"/>
    <property type="match status" value="1"/>
</dbReference>
<dbReference type="InterPro" id="IPR027417">
    <property type="entry name" value="P-loop_NTPase"/>
</dbReference>
<evidence type="ECO:0000313" key="3">
    <source>
        <dbReference type="RefSeq" id="XP_065675887.1"/>
    </source>
</evidence>
<evidence type="ECO:0000259" key="1">
    <source>
        <dbReference type="Pfam" id="PF00931"/>
    </source>
</evidence>
<accession>A0ABM4DMU2</accession>
<dbReference type="RefSeq" id="XP_065675887.1">
    <property type="nucleotide sequence ID" value="XM_065819815.1"/>
</dbReference>
<reference evidence="3" key="1">
    <citation type="submission" date="2025-08" db="UniProtKB">
        <authorList>
            <consortium name="RefSeq"/>
        </authorList>
    </citation>
    <scope>IDENTIFICATION</scope>
</reference>
<sequence>MLKRNCKFKNELLKNYPFVKNISGEDNKVVCHCSTELSVAHGGQANIISHIKYAKHKAGYSAAACVQREKLIQEIHDYFSQDAKKLPLVLYGMSGVGKTKTARKYSEIYSSFFKNIVWIDAACGKLQTSIRNRCLILGLTVHNSKGDFNIEVVVKKVHNYYINGKTLYIFDNVDDVSVKNFEMYISRKPNSFTLITSQWRGWSNNVNKMFVDVFSYEDGFAYVKNNIKEYANENIKNLIKKLGYHSFAITQAIKYINIHKISIKKYLNLYKQKPLEILDTDNFPSEVKSKSTIKAINLVLLKLKETNLIPLELLNCLSHCDGQNISKEFIIQILNQMKKAMNI</sequence>
<keyword evidence="2" id="KW-1185">Reference proteome</keyword>
<dbReference type="GeneID" id="136092096"/>
<feature type="domain" description="NB-ARC" evidence="1">
    <location>
        <begin position="69"/>
        <end position="220"/>
    </location>
</feature>
<evidence type="ECO:0000313" key="2">
    <source>
        <dbReference type="Proteomes" id="UP001652625"/>
    </source>
</evidence>
<dbReference type="Proteomes" id="UP001652625">
    <property type="component" value="Chromosome 15"/>
</dbReference>
<name>A0ABM4DMU2_HYDVU</name>
<gene>
    <name evidence="3" type="primary">LOC136092096</name>
</gene>
<protein>
    <submittedName>
        <fullName evidence="3">Uncharacterized protein LOC136092096</fullName>
    </submittedName>
</protein>
<dbReference type="Pfam" id="PF00931">
    <property type="entry name" value="NB-ARC"/>
    <property type="match status" value="1"/>
</dbReference>
<dbReference type="SUPFAM" id="SSF52540">
    <property type="entry name" value="P-loop containing nucleoside triphosphate hydrolases"/>
    <property type="match status" value="1"/>
</dbReference>
<organism evidence="2 3">
    <name type="scientific">Hydra vulgaris</name>
    <name type="common">Hydra</name>
    <name type="synonym">Hydra attenuata</name>
    <dbReference type="NCBI Taxonomy" id="6087"/>
    <lineage>
        <taxon>Eukaryota</taxon>
        <taxon>Metazoa</taxon>
        <taxon>Cnidaria</taxon>
        <taxon>Hydrozoa</taxon>
        <taxon>Hydroidolina</taxon>
        <taxon>Anthoathecata</taxon>
        <taxon>Aplanulata</taxon>
        <taxon>Hydridae</taxon>
        <taxon>Hydra</taxon>
    </lineage>
</organism>
<proteinExistence type="predicted"/>